<dbReference type="InterPro" id="IPR000719">
    <property type="entry name" value="Prot_kinase_dom"/>
</dbReference>
<proteinExistence type="predicted"/>
<dbReference type="InterPro" id="IPR001245">
    <property type="entry name" value="Ser-Thr/Tyr_kinase_cat_dom"/>
</dbReference>
<dbReference type="VEuPathDB" id="FungiDB:RhiirFUN_017482"/>
<organism evidence="4 5">
    <name type="scientific">Rhizophagus irregularis</name>
    <dbReference type="NCBI Taxonomy" id="588596"/>
    <lineage>
        <taxon>Eukaryota</taxon>
        <taxon>Fungi</taxon>
        <taxon>Fungi incertae sedis</taxon>
        <taxon>Mucoromycota</taxon>
        <taxon>Glomeromycotina</taxon>
        <taxon>Glomeromycetes</taxon>
        <taxon>Glomerales</taxon>
        <taxon>Glomeraceae</taxon>
        <taxon>Rhizophagus</taxon>
    </lineage>
</organism>
<dbReference type="InterPro" id="IPR051681">
    <property type="entry name" value="Ser/Thr_Kinases-Pseudokinases"/>
</dbReference>
<evidence type="ECO:0000256" key="2">
    <source>
        <dbReference type="ARBA" id="ARBA00022840"/>
    </source>
</evidence>
<dbReference type="PROSITE" id="PS50011">
    <property type="entry name" value="PROTEIN_KINASE_DOM"/>
    <property type="match status" value="1"/>
</dbReference>
<evidence type="ECO:0000313" key="4">
    <source>
        <dbReference type="EMBL" id="PKC64335.1"/>
    </source>
</evidence>
<dbReference type="Proteomes" id="UP000232688">
    <property type="component" value="Unassembled WGS sequence"/>
</dbReference>
<keyword evidence="2" id="KW-0067">ATP-binding</keyword>
<dbReference type="GO" id="GO:0004674">
    <property type="term" value="F:protein serine/threonine kinase activity"/>
    <property type="evidence" value="ECO:0007669"/>
    <property type="project" value="TreeGrafter"/>
</dbReference>
<sequence>MPNNIDASKFGKSGNANIDKFISEKKLKWIPYHKFEDVNYYDEGGFSTIYKAIWLNNNENKEVILKCHNGLNANLDEFLDEWKCHESCLNSYDIIDLYGFTKDPVTSNYMVIIDYANEGSLKKNLTKIINNNWKQKLYMLHEIISGLNEIHKQNLIHCDFHDGNILIHKDKKDEKNKADKIYICDLGLCRPVKSSLKESEIFGVMPFMAPEVLRGNPYTPASDIYSFSMIMWEFTSGVKPFKDEAHDVELCLSICKDELRPRIIENTPQCYVNLMKKCWSNDPLERPSALEVLNIIKEWIILPSKKKIEDINEELKCNVMEFINAPIQHNILATEITGFHPQAYYMSRLLDFTTKTLNSMLLTKDSMDYFDCLIED</sequence>
<dbReference type="VEuPathDB" id="FungiDB:FUN_009440"/>
<dbReference type="EMBL" id="LLXH01000647">
    <property type="protein sequence ID" value="PKC64335.1"/>
    <property type="molecule type" value="Genomic_DNA"/>
</dbReference>
<evidence type="ECO:0000256" key="1">
    <source>
        <dbReference type="ARBA" id="ARBA00022741"/>
    </source>
</evidence>
<dbReference type="VEuPathDB" id="FungiDB:RhiirA1_462558"/>
<dbReference type="SUPFAM" id="SSF56112">
    <property type="entry name" value="Protein kinase-like (PK-like)"/>
    <property type="match status" value="1"/>
</dbReference>
<keyword evidence="1" id="KW-0547">Nucleotide-binding</keyword>
<comment type="caution">
    <text evidence="4">The sequence shown here is derived from an EMBL/GenBank/DDBJ whole genome shotgun (WGS) entry which is preliminary data.</text>
</comment>
<dbReference type="Pfam" id="PF07714">
    <property type="entry name" value="PK_Tyr_Ser-Thr"/>
    <property type="match status" value="1"/>
</dbReference>
<keyword evidence="4" id="KW-0418">Kinase</keyword>
<reference evidence="4 5" key="2">
    <citation type="submission" date="2017-10" db="EMBL/GenBank/DDBJ databases">
        <title>Genome analyses suggest a sexual origin of heterokaryosis in a supposedly ancient asexual fungus.</title>
        <authorList>
            <person name="Corradi N."/>
            <person name="Sedzielewska K."/>
            <person name="Noel J."/>
            <person name="Charron P."/>
            <person name="Farinelli L."/>
            <person name="Marton T."/>
            <person name="Kruger M."/>
            <person name="Pelin A."/>
            <person name="Brachmann A."/>
            <person name="Corradi N."/>
        </authorList>
    </citation>
    <scope>NUCLEOTIDE SEQUENCE [LARGE SCALE GENOMIC DNA]</scope>
    <source>
        <strain evidence="4 5">A1</strain>
    </source>
</reference>
<feature type="domain" description="Protein kinase" evidence="3">
    <location>
        <begin position="35"/>
        <end position="300"/>
    </location>
</feature>
<dbReference type="InterPro" id="IPR011009">
    <property type="entry name" value="Kinase-like_dom_sf"/>
</dbReference>
<dbReference type="PANTHER" id="PTHR44329:SF298">
    <property type="entry name" value="MIXED LINEAGE KINASE DOMAIN-LIKE PROTEIN"/>
    <property type="match status" value="1"/>
</dbReference>
<evidence type="ECO:0000259" key="3">
    <source>
        <dbReference type="PROSITE" id="PS50011"/>
    </source>
</evidence>
<gene>
    <name evidence="4" type="ORF">RhiirA1_462558</name>
</gene>
<dbReference type="GO" id="GO:0005524">
    <property type="term" value="F:ATP binding"/>
    <property type="evidence" value="ECO:0007669"/>
    <property type="project" value="UniProtKB-KW"/>
</dbReference>
<reference evidence="4 5" key="1">
    <citation type="submission" date="2017-10" db="EMBL/GenBank/DDBJ databases">
        <title>Extensive intraspecific genome diversity in a model arbuscular mycorrhizal fungus.</title>
        <authorList>
            <person name="Chen E.C.H."/>
            <person name="Morin E."/>
            <person name="Baudet D."/>
            <person name="Noel J."/>
            <person name="Ndikumana S."/>
            <person name="Charron P."/>
            <person name="St-Onge C."/>
            <person name="Giorgi J."/>
            <person name="Grigoriev I.V."/>
            <person name="Roux C."/>
            <person name="Martin F.M."/>
            <person name="Corradi N."/>
        </authorList>
    </citation>
    <scope>NUCLEOTIDE SEQUENCE [LARGE SCALE GENOMIC DNA]</scope>
    <source>
        <strain evidence="4 5">A1</strain>
    </source>
</reference>
<evidence type="ECO:0000313" key="5">
    <source>
        <dbReference type="Proteomes" id="UP000232688"/>
    </source>
</evidence>
<name>A0A2N0RM23_9GLOM</name>
<dbReference type="AlphaFoldDB" id="A0A2N0RM23"/>
<protein>
    <submittedName>
        <fullName evidence="4">Kinase-like protein</fullName>
    </submittedName>
</protein>
<keyword evidence="4" id="KW-0808">Transferase</keyword>
<dbReference type="PANTHER" id="PTHR44329">
    <property type="entry name" value="SERINE/THREONINE-PROTEIN KINASE TNNI3K-RELATED"/>
    <property type="match status" value="1"/>
</dbReference>
<accession>A0A2N0RM23</accession>
<dbReference type="Gene3D" id="1.10.510.10">
    <property type="entry name" value="Transferase(Phosphotransferase) domain 1"/>
    <property type="match status" value="1"/>
</dbReference>